<dbReference type="AlphaFoldDB" id="A0A1H5PHN9"/>
<name>A0A1H5PHN9_9FLAO</name>
<feature type="transmembrane region" description="Helical" evidence="1">
    <location>
        <begin position="42"/>
        <end position="75"/>
    </location>
</feature>
<feature type="transmembrane region" description="Helical" evidence="1">
    <location>
        <begin position="81"/>
        <end position="103"/>
    </location>
</feature>
<keyword evidence="3" id="KW-1185">Reference proteome</keyword>
<evidence type="ECO:0000313" key="3">
    <source>
        <dbReference type="Proteomes" id="UP000199448"/>
    </source>
</evidence>
<proteinExistence type="predicted"/>
<dbReference type="EMBL" id="FNUG01000019">
    <property type="protein sequence ID" value="SEF13379.1"/>
    <property type="molecule type" value="Genomic_DNA"/>
</dbReference>
<dbReference type="Proteomes" id="UP000199448">
    <property type="component" value="Unassembled WGS sequence"/>
</dbReference>
<reference evidence="2 3" key="1">
    <citation type="submission" date="2016-10" db="EMBL/GenBank/DDBJ databases">
        <authorList>
            <person name="de Groot N.N."/>
        </authorList>
    </citation>
    <scope>NUCLEOTIDE SEQUENCE [LARGE SCALE GENOMIC DNA]</scope>
    <source>
        <strain evidence="2 3">DSM 23553</strain>
    </source>
</reference>
<accession>A0A1H5PHN9</accession>
<keyword evidence="1" id="KW-0812">Transmembrane</keyword>
<evidence type="ECO:0000313" key="2">
    <source>
        <dbReference type="EMBL" id="SEF13379.1"/>
    </source>
</evidence>
<evidence type="ECO:0000256" key="1">
    <source>
        <dbReference type="SAM" id="Phobius"/>
    </source>
</evidence>
<organism evidence="2 3">
    <name type="scientific">Salinimicrobium catena</name>
    <dbReference type="NCBI Taxonomy" id="390640"/>
    <lineage>
        <taxon>Bacteria</taxon>
        <taxon>Pseudomonadati</taxon>
        <taxon>Bacteroidota</taxon>
        <taxon>Flavobacteriia</taxon>
        <taxon>Flavobacteriales</taxon>
        <taxon>Flavobacteriaceae</taxon>
        <taxon>Salinimicrobium</taxon>
    </lineage>
</organism>
<dbReference type="RefSeq" id="WP_093114513.1">
    <property type="nucleotide sequence ID" value="NZ_FNGG01000020.1"/>
</dbReference>
<gene>
    <name evidence="2" type="ORF">SAMN04488034_11911</name>
</gene>
<feature type="transmembrane region" description="Helical" evidence="1">
    <location>
        <begin position="6"/>
        <end position="30"/>
    </location>
</feature>
<keyword evidence="1" id="KW-0472">Membrane</keyword>
<keyword evidence="1" id="KW-1133">Transmembrane helix</keyword>
<protein>
    <submittedName>
        <fullName evidence="2">Uncharacterized protein</fullName>
    </submittedName>
</protein>
<sequence>MPPTFPIFLGFIAYLTLLGLSGVIGGPMLLFRQSRPQGKVILLTAIISFPTLIVVGLTLTTLFALPVFGLGYLLYNLDLTQFLVLFICIFLTIVSISGLYHWYLGYVMIKNYVHGRPLDKQLENDRVYSMFIKRVVQYYGLDSETRNKKTAANNA</sequence>